<dbReference type="Proteomes" id="UP000315017">
    <property type="component" value="Chromosome"/>
</dbReference>
<evidence type="ECO:0000313" key="1">
    <source>
        <dbReference type="EMBL" id="QDU30328.1"/>
    </source>
</evidence>
<name>A0A517YJD4_9BACT</name>
<dbReference type="KEGG" id="aagg:ETAA8_54480"/>
<dbReference type="AlphaFoldDB" id="A0A517YJD4"/>
<dbReference type="EMBL" id="CP036274">
    <property type="protein sequence ID" value="QDU30328.1"/>
    <property type="molecule type" value="Genomic_DNA"/>
</dbReference>
<evidence type="ECO:0000313" key="2">
    <source>
        <dbReference type="Proteomes" id="UP000315017"/>
    </source>
</evidence>
<proteinExistence type="predicted"/>
<protein>
    <submittedName>
        <fullName evidence="1">Uncharacterized protein</fullName>
    </submittedName>
</protein>
<reference evidence="1 2" key="1">
    <citation type="submission" date="2019-02" db="EMBL/GenBank/DDBJ databases">
        <title>Deep-cultivation of Planctomycetes and their phenomic and genomic characterization uncovers novel biology.</title>
        <authorList>
            <person name="Wiegand S."/>
            <person name="Jogler M."/>
            <person name="Boedeker C."/>
            <person name="Pinto D."/>
            <person name="Vollmers J."/>
            <person name="Rivas-Marin E."/>
            <person name="Kohn T."/>
            <person name="Peeters S.H."/>
            <person name="Heuer A."/>
            <person name="Rast P."/>
            <person name="Oberbeckmann S."/>
            <person name="Bunk B."/>
            <person name="Jeske O."/>
            <person name="Meyerdierks A."/>
            <person name="Storesund J.E."/>
            <person name="Kallscheuer N."/>
            <person name="Luecker S."/>
            <person name="Lage O.M."/>
            <person name="Pohl T."/>
            <person name="Merkel B.J."/>
            <person name="Hornburger P."/>
            <person name="Mueller R.-W."/>
            <person name="Bruemmer F."/>
            <person name="Labrenz M."/>
            <person name="Spormann A.M."/>
            <person name="Op den Camp H."/>
            <person name="Overmann J."/>
            <person name="Amann R."/>
            <person name="Jetten M.S.M."/>
            <person name="Mascher T."/>
            <person name="Medema M.H."/>
            <person name="Devos D.P."/>
            <person name="Kaster A.-K."/>
            <person name="Ovreas L."/>
            <person name="Rohde M."/>
            <person name="Galperin M.Y."/>
            <person name="Jogler C."/>
        </authorList>
    </citation>
    <scope>NUCLEOTIDE SEQUENCE [LARGE SCALE GENOMIC DNA]</scope>
    <source>
        <strain evidence="1 2">ETA_A8</strain>
    </source>
</reference>
<gene>
    <name evidence="1" type="ORF">ETAA8_54480</name>
</gene>
<accession>A0A517YJD4</accession>
<organism evidence="1 2">
    <name type="scientific">Anatilimnocola aggregata</name>
    <dbReference type="NCBI Taxonomy" id="2528021"/>
    <lineage>
        <taxon>Bacteria</taxon>
        <taxon>Pseudomonadati</taxon>
        <taxon>Planctomycetota</taxon>
        <taxon>Planctomycetia</taxon>
        <taxon>Pirellulales</taxon>
        <taxon>Pirellulaceae</taxon>
        <taxon>Anatilimnocola</taxon>
    </lineage>
</organism>
<keyword evidence="2" id="KW-1185">Reference proteome</keyword>
<sequence length="52" mass="5698">MVRSDVVKPETVDIAEAAPVRDLSEVLNQIQVDAKSQAAEYLHETEVPYGGE</sequence>